<organism evidence="1 2">
    <name type="scientific">Naganishia friedmannii</name>
    <dbReference type="NCBI Taxonomy" id="89922"/>
    <lineage>
        <taxon>Eukaryota</taxon>
        <taxon>Fungi</taxon>
        <taxon>Dikarya</taxon>
        <taxon>Basidiomycota</taxon>
        <taxon>Agaricomycotina</taxon>
        <taxon>Tremellomycetes</taxon>
        <taxon>Filobasidiales</taxon>
        <taxon>Filobasidiaceae</taxon>
        <taxon>Naganishia</taxon>
    </lineage>
</organism>
<reference evidence="1" key="1">
    <citation type="submission" date="2023-04" db="EMBL/GenBank/DDBJ databases">
        <title>Draft Genome sequencing of Naganishia species isolated from polar environments using Oxford Nanopore Technology.</title>
        <authorList>
            <person name="Leo P."/>
            <person name="Venkateswaran K."/>
        </authorList>
    </citation>
    <scope>NUCLEOTIDE SEQUENCE</scope>
    <source>
        <strain evidence="1">MNA-CCFEE 5423</strain>
    </source>
</reference>
<proteinExistence type="predicted"/>
<dbReference type="Proteomes" id="UP001227268">
    <property type="component" value="Unassembled WGS sequence"/>
</dbReference>
<sequence length="408" mass="42753">MVVADHFLWFFYFAEKAQEAKRYNNSSKRFRNPPPVLAGRTRERSSTPAMDSPSFMDVAAFFAVCVWFVPLFLFLSLSANDNVLPRMDQIPGTPSGLGETVDLTQTPGGHRTRGKIDTMGTHDYFAGAGTVPARRSLLKSVLAPVFSLLPGRRTGSSRQNAEGIIAPRTPLRGSPMPSPRLVPISMSRQSSFSNTAWNDDVPPAAGSPYGTPMNSGRTSPGSSARHAHHFLNGHPPRASSLNIPGSNVSGNLSAPSLSTINSRRGSPTPRLGLTFAQSGTPNGGSASPMRSPGVAGLGRPSSQSSFPIGQSSPAPPKRTASDAQIISSNSINPRKASYNASGGSGVPMMRSASSALETDEPESLSLNGGPMASDSGVALGAAVGSRVQYGMAGSLTRRVGAEMRANDD</sequence>
<evidence type="ECO:0000313" key="1">
    <source>
        <dbReference type="EMBL" id="KAJ9106108.1"/>
    </source>
</evidence>
<gene>
    <name evidence="1" type="ORF">QFC21_001250</name>
</gene>
<evidence type="ECO:0000313" key="2">
    <source>
        <dbReference type="Proteomes" id="UP001227268"/>
    </source>
</evidence>
<comment type="caution">
    <text evidence="1">The sequence shown here is derived from an EMBL/GenBank/DDBJ whole genome shotgun (WGS) entry which is preliminary data.</text>
</comment>
<name>A0ACC2W3S6_9TREE</name>
<accession>A0ACC2W3S6</accession>
<protein>
    <submittedName>
        <fullName evidence="1">Uncharacterized protein</fullName>
    </submittedName>
</protein>
<dbReference type="EMBL" id="JASBWT010000003">
    <property type="protein sequence ID" value="KAJ9106108.1"/>
    <property type="molecule type" value="Genomic_DNA"/>
</dbReference>
<keyword evidence="2" id="KW-1185">Reference proteome</keyword>